<protein>
    <submittedName>
        <fullName evidence="5">Pept_C1 domain-containing protein</fullName>
    </submittedName>
</protein>
<dbReference type="WBParaSite" id="maker-unitig_30290-snap-gene-0.2-mRNA-1">
    <property type="protein sequence ID" value="maker-unitig_30290-snap-gene-0.2-mRNA-1"/>
    <property type="gene ID" value="maker-unitig_30290-snap-gene-0.2"/>
</dbReference>
<dbReference type="Pfam" id="PF00112">
    <property type="entry name" value="Peptidase_C1"/>
    <property type="match status" value="1"/>
</dbReference>
<feature type="domain" description="Peptidase C1A papain C-terminal" evidence="3">
    <location>
        <begin position="7"/>
        <end position="183"/>
    </location>
</feature>
<name>A0A1I8FDG3_9PLAT</name>
<dbReference type="GO" id="GO:0006508">
    <property type="term" value="P:proteolysis"/>
    <property type="evidence" value="ECO:0007669"/>
    <property type="project" value="InterPro"/>
</dbReference>
<dbReference type="InterPro" id="IPR025661">
    <property type="entry name" value="Pept_asp_AS"/>
</dbReference>
<dbReference type="PROSITE" id="PS00640">
    <property type="entry name" value="THIOL_PROTEASE_ASN"/>
    <property type="match status" value="1"/>
</dbReference>
<evidence type="ECO:0000259" key="3">
    <source>
        <dbReference type="SMART" id="SM00645"/>
    </source>
</evidence>
<dbReference type="Proteomes" id="UP000095280">
    <property type="component" value="Unplaced"/>
</dbReference>
<dbReference type="AlphaFoldDB" id="A0A1I8FDG3"/>
<dbReference type="Gene3D" id="3.90.70.10">
    <property type="entry name" value="Cysteine proteinases"/>
    <property type="match status" value="1"/>
</dbReference>
<comment type="similarity">
    <text evidence="1">Belongs to the peptidase C1 family.</text>
</comment>
<organism evidence="4 5">
    <name type="scientific">Macrostomum lignano</name>
    <dbReference type="NCBI Taxonomy" id="282301"/>
    <lineage>
        <taxon>Eukaryota</taxon>
        <taxon>Metazoa</taxon>
        <taxon>Spiralia</taxon>
        <taxon>Lophotrochozoa</taxon>
        <taxon>Platyhelminthes</taxon>
        <taxon>Rhabditophora</taxon>
        <taxon>Macrostomorpha</taxon>
        <taxon>Macrostomida</taxon>
        <taxon>Macrostomidae</taxon>
        <taxon>Macrostomum</taxon>
    </lineage>
</organism>
<dbReference type="PROSITE" id="PS00639">
    <property type="entry name" value="THIOL_PROTEASE_HIS"/>
    <property type="match status" value="1"/>
</dbReference>
<reference evidence="5" key="1">
    <citation type="submission" date="2016-11" db="UniProtKB">
        <authorList>
            <consortium name="WormBaseParasite"/>
        </authorList>
    </citation>
    <scope>IDENTIFICATION</scope>
</reference>
<dbReference type="InterPro" id="IPR038765">
    <property type="entry name" value="Papain-like_cys_pep_sf"/>
</dbReference>
<dbReference type="InterPro" id="IPR025660">
    <property type="entry name" value="Pept_his_AS"/>
</dbReference>
<evidence type="ECO:0000313" key="5">
    <source>
        <dbReference type="WBParaSite" id="maker-unitig_30290-snap-gene-0.2-mRNA-1"/>
    </source>
</evidence>
<proteinExistence type="inferred from homology"/>
<evidence type="ECO:0000256" key="2">
    <source>
        <dbReference type="ARBA" id="ARBA00023157"/>
    </source>
</evidence>
<evidence type="ECO:0000256" key="1">
    <source>
        <dbReference type="ARBA" id="ARBA00008455"/>
    </source>
</evidence>
<dbReference type="GO" id="GO:0008234">
    <property type="term" value="F:cysteine-type peptidase activity"/>
    <property type="evidence" value="ECO:0007669"/>
    <property type="project" value="InterPro"/>
</dbReference>
<dbReference type="InterPro" id="IPR000668">
    <property type="entry name" value="Peptidase_C1A_C"/>
</dbReference>
<dbReference type="PANTHER" id="PTHR12411">
    <property type="entry name" value="CYSTEINE PROTEASE FAMILY C1-RELATED"/>
    <property type="match status" value="1"/>
</dbReference>
<dbReference type="CDD" id="cd02248">
    <property type="entry name" value="Peptidase_C1A"/>
    <property type="match status" value="1"/>
</dbReference>
<sequence length="213" mass="22593">SCWASAPPATLRASGSSARRSWSICPSSSSSIATKVDEGCNGGLPSQGLQGDREMGGLMKESDYPYRGSDQKCQFNQGKVAVYINSSVAISKDEKAMAAWLLVQNGPISIVLPERHLASLENLLQPSHLDHGVLIVGYGMKGTEPYWIIKNSWGTSWGNKGYYLVYRGDGTCGLNQNVAPAPNEAVREAAATKADGGAACSSGGGLRMSWQPH</sequence>
<dbReference type="InterPro" id="IPR013128">
    <property type="entry name" value="Peptidase_C1A"/>
</dbReference>
<dbReference type="InterPro" id="IPR039417">
    <property type="entry name" value="Peptidase_C1A_papain-like"/>
</dbReference>
<accession>A0A1I8FDG3</accession>
<keyword evidence="2" id="KW-1015">Disulfide bond</keyword>
<dbReference type="SUPFAM" id="SSF54001">
    <property type="entry name" value="Cysteine proteinases"/>
    <property type="match status" value="1"/>
</dbReference>
<keyword evidence="4" id="KW-1185">Reference proteome</keyword>
<dbReference type="SMART" id="SM00645">
    <property type="entry name" value="Pept_C1"/>
    <property type="match status" value="1"/>
</dbReference>
<evidence type="ECO:0000313" key="4">
    <source>
        <dbReference type="Proteomes" id="UP000095280"/>
    </source>
</evidence>